<gene>
    <name evidence="1" type="ORF">BpHYR1_049592</name>
</gene>
<keyword evidence="2" id="KW-1185">Reference proteome</keyword>
<comment type="caution">
    <text evidence="1">The sequence shown here is derived from an EMBL/GenBank/DDBJ whole genome shotgun (WGS) entry which is preliminary data.</text>
</comment>
<dbReference type="EMBL" id="REGN01010257">
    <property type="protein sequence ID" value="RMZ99358.1"/>
    <property type="molecule type" value="Genomic_DNA"/>
</dbReference>
<dbReference type="Proteomes" id="UP000276133">
    <property type="component" value="Unassembled WGS sequence"/>
</dbReference>
<name>A0A3M7PK45_BRAPC</name>
<evidence type="ECO:0000313" key="2">
    <source>
        <dbReference type="Proteomes" id="UP000276133"/>
    </source>
</evidence>
<organism evidence="1 2">
    <name type="scientific">Brachionus plicatilis</name>
    <name type="common">Marine rotifer</name>
    <name type="synonym">Brachionus muelleri</name>
    <dbReference type="NCBI Taxonomy" id="10195"/>
    <lineage>
        <taxon>Eukaryota</taxon>
        <taxon>Metazoa</taxon>
        <taxon>Spiralia</taxon>
        <taxon>Gnathifera</taxon>
        <taxon>Rotifera</taxon>
        <taxon>Eurotatoria</taxon>
        <taxon>Monogononta</taxon>
        <taxon>Pseudotrocha</taxon>
        <taxon>Ploima</taxon>
        <taxon>Brachionidae</taxon>
        <taxon>Brachionus</taxon>
    </lineage>
</organism>
<sequence>MSANTKRQLLDMSCQIQSLNLQSTSRCLLFFNFFKNKYASNALYIELNERDFGNAELSLNELDYVELNVAEWS</sequence>
<accession>A0A3M7PK45</accession>
<reference evidence="1 2" key="1">
    <citation type="journal article" date="2018" name="Sci. Rep.">
        <title>Genomic signatures of local adaptation to the degree of environmental predictability in rotifers.</title>
        <authorList>
            <person name="Franch-Gras L."/>
            <person name="Hahn C."/>
            <person name="Garcia-Roger E.M."/>
            <person name="Carmona M.J."/>
            <person name="Serra M."/>
            <person name="Gomez A."/>
        </authorList>
    </citation>
    <scope>NUCLEOTIDE SEQUENCE [LARGE SCALE GENOMIC DNA]</scope>
    <source>
        <strain evidence="1">HYR1</strain>
    </source>
</reference>
<proteinExistence type="predicted"/>
<evidence type="ECO:0000313" key="1">
    <source>
        <dbReference type="EMBL" id="RMZ99358.1"/>
    </source>
</evidence>
<protein>
    <submittedName>
        <fullName evidence="1">Uncharacterized protein</fullName>
    </submittedName>
</protein>
<dbReference type="AlphaFoldDB" id="A0A3M7PK45"/>